<feature type="transmembrane region" description="Helical" evidence="1">
    <location>
        <begin position="324"/>
        <end position="342"/>
    </location>
</feature>
<feature type="transmembrane region" description="Helical" evidence="1">
    <location>
        <begin position="63"/>
        <end position="84"/>
    </location>
</feature>
<feature type="transmembrane region" description="Helical" evidence="1">
    <location>
        <begin position="179"/>
        <end position="200"/>
    </location>
</feature>
<proteinExistence type="predicted"/>
<feature type="transmembrane region" description="Helical" evidence="1">
    <location>
        <begin position="212"/>
        <end position="235"/>
    </location>
</feature>
<evidence type="ECO:0000313" key="2">
    <source>
        <dbReference type="EMBL" id="OGD09244.1"/>
    </source>
</evidence>
<feature type="transmembrane region" description="Helical" evidence="1">
    <location>
        <begin position="38"/>
        <end position="57"/>
    </location>
</feature>
<organism evidence="2 3">
    <name type="scientific">Candidatus Amesbacteria bacterium RIFOXYB1_FULL_44_23</name>
    <dbReference type="NCBI Taxonomy" id="1797263"/>
    <lineage>
        <taxon>Bacteria</taxon>
        <taxon>Candidatus Amesiibacteriota</taxon>
    </lineage>
</organism>
<keyword evidence="1" id="KW-1133">Transmembrane helix</keyword>
<dbReference type="STRING" id="1797263.A2397_02830"/>
<protein>
    <recommendedName>
        <fullName evidence="4">YYY membrane protein</fullName>
    </recommendedName>
</protein>
<evidence type="ECO:0008006" key="4">
    <source>
        <dbReference type="Google" id="ProtNLM"/>
    </source>
</evidence>
<dbReference type="InterPro" id="IPR018746">
    <property type="entry name" value="DUF2298"/>
</dbReference>
<keyword evidence="1" id="KW-0472">Membrane</keyword>
<feature type="transmembrane region" description="Helical" evidence="1">
    <location>
        <begin position="432"/>
        <end position="450"/>
    </location>
</feature>
<dbReference type="PANTHER" id="PTHR10790">
    <property type="entry name" value="TPR-DOMAIN CONTAINING PROTEIN"/>
    <property type="match status" value="1"/>
</dbReference>
<feature type="transmembrane region" description="Helical" evidence="1">
    <location>
        <begin position="293"/>
        <end position="312"/>
    </location>
</feature>
<feature type="transmembrane region" description="Helical" evidence="1">
    <location>
        <begin position="502"/>
        <end position="519"/>
    </location>
</feature>
<evidence type="ECO:0000256" key="1">
    <source>
        <dbReference type="SAM" id="Phobius"/>
    </source>
</evidence>
<dbReference type="AlphaFoldDB" id="A0A1F4ZV25"/>
<comment type="caution">
    <text evidence="2">The sequence shown here is derived from an EMBL/GenBank/DDBJ whole genome shotgun (WGS) entry which is preliminary data.</text>
</comment>
<dbReference type="EMBL" id="MEXR01000035">
    <property type="protein sequence ID" value="OGD09244.1"/>
    <property type="molecule type" value="Genomic_DNA"/>
</dbReference>
<feature type="transmembrane region" description="Helical" evidence="1">
    <location>
        <begin position="462"/>
        <end position="482"/>
    </location>
</feature>
<sequence length="704" mass="80687">MLTDGILAIKWWAGIWILGLLAKPIVNFLFPTWKGKWLLAKPIGLLIVSYLVWLMAITSIAPFGLGLIIISMIILASLSGWVMFKHKNSDAYRESWKEILVEELLFLFCLLFWSWIKAHEPTINGLEKFMDFGFTQSILNGGYFPPKDMWFSGQPINYYYFGHLTMAVLVKLTGVSLSFGFNLMLATLFSVTFTTSFVMGRKILSKLSPKTALIGAIFIAWLVTLSGNLHSVYAFTRGYTVDSPPPFWQIWSNLFNKEEFLDGWNTYWYPNATRFIPYSIHEFPSYSFVVSDIHGHVLAIPIALILLALNILLWEETDKKRVEIIQIIYGFLSGLAFMTNALDGPIYIGLWMFFKFINNWSGFENIKKVIVLVGKQILPILITFLITVIPFMVTFKPFVSGVAINCPPALLENRKIGPLLFEGVEKCQKSELWMLVVLWGFFAYAAIGLASFVKKGDKTRKLLLIISVFSALLIVFPEFFYFKDIYPLHFRSNTMFKLGYQAFILMSFVSGYTLVSLVVQKNHKLLTKVFLIFAFPLLILVSIYPYFSVRSYFGSLKEYKGLYGLSWLEEKYPEDFQVINWLNANVDKKNHPVILEAPGDSYTDYNRISTFTGLPTVVGWAVHEWLWRGGYEPVGKRSADVTEIYTGVDPVKKQELLKKYKVKYVVVGWSERGKYLNLNETTLSSLGRLRFEYGSTKLYEVATD</sequence>
<feature type="transmembrane region" description="Helical" evidence="1">
    <location>
        <begin position="96"/>
        <end position="116"/>
    </location>
</feature>
<gene>
    <name evidence="2" type="ORF">A2397_02830</name>
</gene>
<accession>A0A1F4ZV25</accession>
<dbReference type="Pfam" id="PF10060">
    <property type="entry name" value="DUF2298"/>
    <property type="match status" value="2"/>
</dbReference>
<keyword evidence="1" id="KW-0812">Transmembrane</keyword>
<dbReference type="PANTHER" id="PTHR10790:SF51">
    <property type="entry name" value="TETRATRICOPEPTIDE REPEAT PROTEIN"/>
    <property type="match status" value="1"/>
</dbReference>
<feature type="transmembrane region" description="Helical" evidence="1">
    <location>
        <begin position="378"/>
        <end position="395"/>
    </location>
</feature>
<feature type="transmembrane region" description="Helical" evidence="1">
    <location>
        <begin position="6"/>
        <end position="26"/>
    </location>
</feature>
<name>A0A1F4ZV25_9BACT</name>
<dbReference type="Proteomes" id="UP000176424">
    <property type="component" value="Unassembled WGS sequence"/>
</dbReference>
<feature type="transmembrane region" description="Helical" evidence="1">
    <location>
        <begin position="526"/>
        <end position="547"/>
    </location>
</feature>
<feature type="transmembrane region" description="Helical" evidence="1">
    <location>
        <begin position="348"/>
        <end position="366"/>
    </location>
</feature>
<reference evidence="2 3" key="1">
    <citation type="journal article" date="2016" name="Nat. Commun.">
        <title>Thousands of microbial genomes shed light on interconnected biogeochemical processes in an aquifer system.</title>
        <authorList>
            <person name="Anantharaman K."/>
            <person name="Brown C.T."/>
            <person name="Hug L.A."/>
            <person name="Sharon I."/>
            <person name="Castelle C.J."/>
            <person name="Probst A.J."/>
            <person name="Thomas B.C."/>
            <person name="Singh A."/>
            <person name="Wilkins M.J."/>
            <person name="Karaoz U."/>
            <person name="Brodie E.L."/>
            <person name="Williams K.H."/>
            <person name="Hubbard S.S."/>
            <person name="Banfield J.F."/>
        </authorList>
    </citation>
    <scope>NUCLEOTIDE SEQUENCE [LARGE SCALE GENOMIC DNA]</scope>
</reference>
<evidence type="ECO:0000313" key="3">
    <source>
        <dbReference type="Proteomes" id="UP000176424"/>
    </source>
</evidence>